<evidence type="ECO:0000256" key="1">
    <source>
        <dbReference type="ARBA" id="ARBA00022603"/>
    </source>
</evidence>
<gene>
    <name evidence="4" type="ORF">KSF_069570</name>
</gene>
<protein>
    <submittedName>
        <fullName evidence="4">O-methyltransferase</fullName>
    </submittedName>
</protein>
<dbReference type="InterPro" id="IPR050362">
    <property type="entry name" value="Cation-dep_OMT"/>
</dbReference>
<dbReference type="EMBL" id="BNJK01000001">
    <property type="protein sequence ID" value="GHO96909.1"/>
    <property type="molecule type" value="Genomic_DNA"/>
</dbReference>
<reference evidence="4" key="1">
    <citation type="submission" date="2020-10" db="EMBL/GenBank/DDBJ databases">
        <title>Taxonomic study of unclassified bacteria belonging to the class Ktedonobacteria.</title>
        <authorList>
            <person name="Yabe S."/>
            <person name="Wang C.M."/>
            <person name="Zheng Y."/>
            <person name="Sakai Y."/>
            <person name="Cavaletti L."/>
            <person name="Monciardini P."/>
            <person name="Donadio S."/>
        </authorList>
    </citation>
    <scope>NUCLEOTIDE SEQUENCE</scope>
    <source>
        <strain evidence="4">ID150040</strain>
    </source>
</reference>
<dbReference type="SUPFAM" id="SSF53335">
    <property type="entry name" value="S-adenosyl-L-methionine-dependent methyltransferases"/>
    <property type="match status" value="1"/>
</dbReference>
<dbReference type="GO" id="GO:0032259">
    <property type="term" value="P:methylation"/>
    <property type="evidence" value="ECO:0007669"/>
    <property type="project" value="UniProtKB-KW"/>
</dbReference>
<organism evidence="4 5">
    <name type="scientific">Reticulibacter mediterranei</name>
    <dbReference type="NCBI Taxonomy" id="2778369"/>
    <lineage>
        <taxon>Bacteria</taxon>
        <taxon>Bacillati</taxon>
        <taxon>Chloroflexota</taxon>
        <taxon>Ktedonobacteria</taxon>
        <taxon>Ktedonobacterales</taxon>
        <taxon>Reticulibacteraceae</taxon>
        <taxon>Reticulibacter</taxon>
    </lineage>
</organism>
<keyword evidence="2" id="KW-0808">Transferase</keyword>
<dbReference type="GO" id="GO:0008171">
    <property type="term" value="F:O-methyltransferase activity"/>
    <property type="evidence" value="ECO:0007669"/>
    <property type="project" value="InterPro"/>
</dbReference>
<proteinExistence type="predicted"/>
<dbReference type="InterPro" id="IPR029063">
    <property type="entry name" value="SAM-dependent_MTases_sf"/>
</dbReference>
<evidence type="ECO:0000313" key="5">
    <source>
        <dbReference type="Proteomes" id="UP000597444"/>
    </source>
</evidence>
<dbReference type="Proteomes" id="UP000597444">
    <property type="component" value="Unassembled WGS sequence"/>
</dbReference>
<dbReference type="Gene3D" id="3.40.50.150">
    <property type="entry name" value="Vaccinia Virus protein VP39"/>
    <property type="match status" value="1"/>
</dbReference>
<dbReference type="Pfam" id="PF01596">
    <property type="entry name" value="Methyltransf_3"/>
    <property type="match status" value="1"/>
</dbReference>
<keyword evidence="1" id="KW-0489">Methyltransferase</keyword>
<dbReference type="RefSeq" id="WP_220207498.1">
    <property type="nucleotide sequence ID" value="NZ_BNJK01000001.1"/>
</dbReference>
<dbReference type="InterPro" id="IPR002935">
    <property type="entry name" value="SAM_O-MeTrfase"/>
</dbReference>
<evidence type="ECO:0000256" key="2">
    <source>
        <dbReference type="ARBA" id="ARBA00022679"/>
    </source>
</evidence>
<dbReference type="AlphaFoldDB" id="A0A8J3N398"/>
<dbReference type="PANTHER" id="PTHR10509">
    <property type="entry name" value="O-METHYLTRANSFERASE-RELATED"/>
    <property type="match status" value="1"/>
</dbReference>
<keyword evidence="3" id="KW-0949">S-adenosyl-L-methionine</keyword>
<evidence type="ECO:0000313" key="4">
    <source>
        <dbReference type="EMBL" id="GHO96909.1"/>
    </source>
</evidence>
<dbReference type="CDD" id="cd02440">
    <property type="entry name" value="AdoMet_MTases"/>
    <property type="match status" value="1"/>
</dbReference>
<dbReference type="GO" id="GO:0008757">
    <property type="term" value="F:S-adenosylmethionine-dependent methyltransferase activity"/>
    <property type="evidence" value="ECO:0007669"/>
    <property type="project" value="TreeGrafter"/>
</dbReference>
<evidence type="ECO:0000256" key="3">
    <source>
        <dbReference type="ARBA" id="ARBA00022691"/>
    </source>
</evidence>
<sequence length="235" mass="25207">MTNDRVDLTASQQRVQTQNDIETAITEIFAPEDEGLRNALATAKAAGLPAIQISPIQGKLLQLLARAANAKKILEIGSLAGYSGIWLARALPEGGRLISLEIDPKHAMIIRNSFANAGVGDRTEVRVGKALDLLPHLTNEAPFDLVFIDADKSPYPHYLDWAIQLSRPGSIIVADNCIRGGKALRGSDDEQEESTAGLLEYNRRASSDPRLTSLALAVDSGHTDGFTISVVSSPV</sequence>
<dbReference type="PANTHER" id="PTHR10509:SF14">
    <property type="entry name" value="CAFFEOYL-COA O-METHYLTRANSFERASE 3-RELATED"/>
    <property type="match status" value="1"/>
</dbReference>
<comment type="caution">
    <text evidence="4">The sequence shown here is derived from an EMBL/GenBank/DDBJ whole genome shotgun (WGS) entry which is preliminary data.</text>
</comment>
<dbReference type="PROSITE" id="PS51682">
    <property type="entry name" value="SAM_OMT_I"/>
    <property type="match status" value="1"/>
</dbReference>
<keyword evidence="5" id="KW-1185">Reference proteome</keyword>
<name>A0A8J3N398_9CHLR</name>
<accession>A0A8J3N398</accession>